<evidence type="ECO:0000313" key="1">
    <source>
        <dbReference type="EMBL" id="MPR30817.1"/>
    </source>
</evidence>
<reference evidence="1 2" key="1">
    <citation type="journal article" date="2019" name="Syst. Appl. Microbiol.">
        <title>Microvirga tunisiensis sp. nov., a root nodule symbiotic bacterium isolated from Lupinus micranthus and L. luteus grown in Northern Tunisia.</title>
        <authorList>
            <person name="Msaddak A."/>
            <person name="Rejili M."/>
            <person name="Duran D."/>
            <person name="Mars M."/>
            <person name="Palacios J.M."/>
            <person name="Ruiz-Argueso T."/>
            <person name="Rey L."/>
            <person name="Imperial J."/>
        </authorList>
    </citation>
    <scope>NUCLEOTIDE SEQUENCE [LARGE SCALE GENOMIC DNA]</scope>
    <source>
        <strain evidence="1 2">Lmie10</strain>
    </source>
</reference>
<dbReference type="RefSeq" id="WP_152717771.1">
    <property type="nucleotide sequence ID" value="NZ_VOSJ01000479.1"/>
</dbReference>
<organism evidence="1 2">
    <name type="scientific">Microvirga tunisiensis</name>
    <dbReference type="NCBI Taxonomy" id="2108360"/>
    <lineage>
        <taxon>Bacteria</taxon>
        <taxon>Pseudomonadati</taxon>
        <taxon>Pseudomonadota</taxon>
        <taxon>Alphaproteobacteria</taxon>
        <taxon>Hyphomicrobiales</taxon>
        <taxon>Methylobacteriaceae</taxon>
        <taxon>Microvirga</taxon>
    </lineage>
</organism>
<dbReference type="Proteomes" id="UP000403266">
    <property type="component" value="Unassembled WGS sequence"/>
</dbReference>
<dbReference type="OrthoDB" id="72471at2"/>
<proteinExistence type="predicted"/>
<protein>
    <recommendedName>
        <fullName evidence="3">ASCH domain-containing protein</fullName>
    </recommendedName>
</protein>
<sequence>MPEPPIIFSAPMIRALIAGRKIQTRRMPQPTPAGDGLWHFHNRWGGISQAHQEALTSYIVDAAARYAVGDRLWVRENWQTYSILDSDAPSALTGIRIWYGADEGYKPPSKVRPSIHMPRWASRLTLTVTGVKVERLQDISEEDARAEGVHPAAVYGGQAQSWLPAGDLRETFHLTAKEAFKDLWGRINGPESWEANPWVVAVSFEVRRGNIDSLGEQ</sequence>
<evidence type="ECO:0000313" key="2">
    <source>
        <dbReference type="Proteomes" id="UP000403266"/>
    </source>
</evidence>
<dbReference type="EMBL" id="VOSK01000454">
    <property type="protein sequence ID" value="MPR30817.1"/>
    <property type="molecule type" value="Genomic_DNA"/>
</dbReference>
<comment type="caution">
    <text evidence="1">The sequence shown here is derived from an EMBL/GenBank/DDBJ whole genome shotgun (WGS) entry which is preliminary data.</text>
</comment>
<accession>A0A5N7MV28</accession>
<dbReference type="AlphaFoldDB" id="A0A5N7MV28"/>
<name>A0A5N7MV28_9HYPH</name>
<gene>
    <name evidence="1" type="ORF">FS320_39140</name>
</gene>
<keyword evidence="2" id="KW-1185">Reference proteome</keyword>
<evidence type="ECO:0008006" key="3">
    <source>
        <dbReference type="Google" id="ProtNLM"/>
    </source>
</evidence>